<keyword evidence="3 5" id="KW-0728">SH3 domain</keyword>
<proteinExistence type="inferred from homology"/>
<dbReference type="InterPro" id="IPR036028">
    <property type="entry name" value="SH3-like_dom_sf"/>
</dbReference>
<comment type="subcellular location">
    <subcellularLocation>
        <location evidence="1">Cytoplasm</location>
    </subcellularLocation>
</comment>
<reference evidence="9" key="1">
    <citation type="submission" date="2020-11" db="EMBL/GenBank/DDBJ databases">
        <authorList>
            <person name="Tran Van P."/>
        </authorList>
    </citation>
    <scope>NUCLEOTIDE SEQUENCE</scope>
</reference>
<dbReference type="PANTHER" id="PTHR47437:SF4">
    <property type="entry name" value="JNK-INTERACTING PROTEIN 1-LIKE PROTEIN"/>
    <property type="match status" value="1"/>
</dbReference>
<dbReference type="InterPro" id="IPR006020">
    <property type="entry name" value="PTB/PI_dom"/>
</dbReference>
<dbReference type="InterPro" id="IPR047178">
    <property type="entry name" value="JIP1_scaffold"/>
</dbReference>
<dbReference type="Gene3D" id="2.30.29.30">
    <property type="entry name" value="Pleckstrin-homology domain (PH domain)/Phosphotyrosine-binding domain (PTB)"/>
    <property type="match status" value="1"/>
</dbReference>
<dbReference type="Gene3D" id="2.30.30.40">
    <property type="entry name" value="SH3 Domains"/>
    <property type="match status" value="1"/>
</dbReference>
<evidence type="ECO:0000313" key="10">
    <source>
        <dbReference type="Proteomes" id="UP000728032"/>
    </source>
</evidence>
<evidence type="ECO:0000256" key="3">
    <source>
        <dbReference type="ARBA" id="ARBA00022443"/>
    </source>
</evidence>
<keyword evidence="10" id="KW-1185">Reference proteome</keyword>
<dbReference type="EMBL" id="OC931642">
    <property type="protein sequence ID" value="CAD7659201.1"/>
    <property type="molecule type" value="Genomic_DNA"/>
</dbReference>
<dbReference type="GO" id="GO:0046328">
    <property type="term" value="P:regulation of JNK cascade"/>
    <property type="evidence" value="ECO:0007669"/>
    <property type="project" value="InterPro"/>
</dbReference>
<dbReference type="EMBL" id="CAJPVJ010016817">
    <property type="protein sequence ID" value="CAG2176363.1"/>
    <property type="molecule type" value="Genomic_DNA"/>
</dbReference>
<dbReference type="Pfam" id="PF00640">
    <property type="entry name" value="PID"/>
    <property type="match status" value="1"/>
</dbReference>
<feature type="domain" description="PID" evidence="7">
    <location>
        <begin position="264"/>
        <end position="399"/>
    </location>
</feature>
<sequence>MADPQFQEFSKHFDLMPQHIKAPQQCYRLVPDIDIDLIDSPKEEINKTDMNCKTENNSFEGLWQIVSNTNGIPLCEELSNPQIKYYSQSEKCLIRQVSTNMFLEIRTDGSDGKPVSLKLFSRDPTLNTSQSPDEDDSSYKYGSDSGNSSAMSPTDESITCLNGISSQKRTEKLKSLKVLEATHRGLYKFIPRHSDELDIEIGDPIHLLKENEDMWGEGINLRTGLKGIFPSALVTDVEYSEFVVEANGDDSLPNLNFKVKKERFALDFLGSVEVTDHKGNPVLCESVRRVLDAKPSDFGMNTPQPSILEISDLGLRMTDNKPVATNSNSKVLNHDYFFALKHVTFCGFYPKDNRYFGFITKHPIEDRLACHVFRGCDSTREVTEAVGRAFHRFYNRFIELSYPIEEFYFE</sequence>
<evidence type="ECO:0008006" key="11">
    <source>
        <dbReference type="Google" id="ProtNLM"/>
    </source>
</evidence>
<accession>A0A7R9MFF6</accession>
<dbReference type="SUPFAM" id="SSF50729">
    <property type="entry name" value="PH domain-like"/>
    <property type="match status" value="1"/>
</dbReference>
<dbReference type="InterPro" id="IPR011993">
    <property type="entry name" value="PH-like_dom_sf"/>
</dbReference>
<organism evidence="9">
    <name type="scientific">Oppiella nova</name>
    <dbReference type="NCBI Taxonomy" id="334625"/>
    <lineage>
        <taxon>Eukaryota</taxon>
        <taxon>Metazoa</taxon>
        <taxon>Ecdysozoa</taxon>
        <taxon>Arthropoda</taxon>
        <taxon>Chelicerata</taxon>
        <taxon>Arachnida</taxon>
        <taxon>Acari</taxon>
        <taxon>Acariformes</taxon>
        <taxon>Sarcoptiformes</taxon>
        <taxon>Oribatida</taxon>
        <taxon>Brachypylina</taxon>
        <taxon>Oppioidea</taxon>
        <taxon>Oppiidae</taxon>
        <taxon>Oppiella</taxon>
    </lineage>
</organism>
<dbReference type="GO" id="GO:0008432">
    <property type="term" value="F:JUN kinase binding"/>
    <property type="evidence" value="ECO:0007669"/>
    <property type="project" value="TreeGrafter"/>
</dbReference>
<dbReference type="PANTHER" id="PTHR47437">
    <property type="entry name" value="JNK-INTERACTING PROTEIN 1-LIKE PROTEIN"/>
    <property type="match status" value="1"/>
</dbReference>
<feature type="domain" description="SH3" evidence="8">
    <location>
        <begin position="178"/>
        <end position="239"/>
    </location>
</feature>
<dbReference type="PROSITE" id="PS01179">
    <property type="entry name" value="PID"/>
    <property type="match status" value="1"/>
</dbReference>
<feature type="region of interest" description="Disordered" evidence="6">
    <location>
        <begin position="114"/>
        <end position="158"/>
    </location>
</feature>
<name>A0A7R9MFF6_9ACAR</name>
<dbReference type="AlphaFoldDB" id="A0A7R9MFF6"/>
<gene>
    <name evidence="9" type="ORF">ONB1V03_LOCUS15797</name>
</gene>
<dbReference type="FunFam" id="2.30.30.40:FF:000032">
    <property type="entry name" value="Putative C-Jun-amino-terminal kinase-interacting protein 2"/>
    <property type="match status" value="1"/>
</dbReference>
<dbReference type="GO" id="GO:0007254">
    <property type="term" value="P:JNK cascade"/>
    <property type="evidence" value="ECO:0007669"/>
    <property type="project" value="TreeGrafter"/>
</dbReference>
<feature type="compositionally biased region" description="Low complexity" evidence="6">
    <location>
        <begin position="139"/>
        <end position="149"/>
    </location>
</feature>
<keyword evidence="4" id="KW-0963">Cytoplasm</keyword>
<dbReference type="Proteomes" id="UP000728032">
    <property type="component" value="Unassembled WGS sequence"/>
</dbReference>
<comment type="similarity">
    <text evidence="2">Belongs to the JIP scaffold family.</text>
</comment>
<evidence type="ECO:0000313" key="9">
    <source>
        <dbReference type="EMBL" id="CAD7659201.1"/>
    </source>
</evidence>
<evidence type="ECO:0000256" key="2">
    <source>
        <dbReference type="ARBA" id="ARBA00009866"/>
    </source>
</evidence>
<dbReference type="SMART" id="SM00326">
    <property type="entry name" value="SH3"/>
    <property type="match status" value="1"/>
</dbReference>
<evidence type="ECO:0000259" key="7">
    <source>
        <dbReference type="PROSITE" id="PS01179"/>
    </source>
</evidence>
<protein>
    <recommendedName>
        <fullName evidence="11">JNK-interacting protein 1</fullName>
    </recommendedName>
</protein>
<dbReference type="Pfam" id="PF00018">
    <property type="entry name" value="SH3_1"/>
    <property type="match status" value="1"/>
</dbReference>
<evidence type="ECO:0000256" key="6">
    <source>
        <dbReference type="SAM" id="MobiDB-lite"/>
    </source>
</evidence>
<dbReference type="InterPro" id="IPR001452">
    <property type="entry name" value="SH3_domain"/>
</dbReference>
<dbReference type="SUPFAM" id="SSF50044">
    <property type="entry name" value="SH3-domain"/>
    <property type="match status" value="1"/>
</dbReference>
<dbReference type="CDD" id="cd01212">
    <property type="entry name" value="PTB_JIP"/>
    <property type="match status" value="1"/>
</dbReference>
<dbReference type="GO" id="GO:0005737">
    <property type="term" value="C:cytoplasm"/>
    <property type="evidence" value="ECO:0007669"/>
    <property type="project" value="UniProtKB-SubCell"/>
</dbReference>
<evidence type="ECO:0000256" key="1">
    <source>
        <dbReference type="ARBA" id="ARBA00004496"/>
    </source>
</evidence>
<dbReference type="PROSITE" id="PS50002">
    <property type="entry name" value="SH3"/>
    <property type="match status" value="1"/>
</dbReference>
<evidence type="ECO:0000259" key="8">
    <source>
        <dbReference type="PROSITE" id="PS50002"/>
    </source>
</evidence>
<evidence type="ECO:0000256" key="5">
    <source>
        <dbReference type="PROSITE-ProRule" id="PRU00192"/>
    </source>
</evidence>
<dbReference type="GO" id="GO:0005078">
    <property type="term" value="F:MAP-kinase scaffold activity"/>
    <property type="evidence" value="ECO:0007669"/>
    <property type="project" value="TreeGrafter"/>
</dbReference>
<dbReference type="OrthoDB" id="5965083at2759"/>
<evidence type="ECO:0000256" key="4">
    <source>
        <dbReference type="ARBA" id="ARBA00022490"/>
    </source>
</evidence>
<dbReference type="SMART" id="SM00462">
    <property type="entry name" value="PTB"/>
    <property type="match status" value="1"/>
</dbReference>